<feature type="region of interest" description="Disordered" evidence="1">
    <location>
        <begin position="1"/>
        <end position="35"/>
    </location>
</feature>
<sequence length="174" mass="18757">MLRANPGPVSEWMTADKLKSEPGGQQQSGGKGTISSHNAVQEEFDPSVPLEHLLSDSPEHGAAEARWRRITSALGTQWAAHTDADGYWQPLATERGAVVQPPAGGDLYWLSSEGRNARGERDMVKLASLKTYNPFPLKKVTLGQAIITTFVINNTVVSSHPLDGPSPLLFVTVS</sequence>
<organism evidence="2 3">
    <name type="scientific">Anabarilius grahami</name>
    <name type="common">Kanglang fish</name>
    <name type="synonym">Barilius grahami</name>
    <dbReference type="NCBI Taxonomy" id="495550"/>
    <lineage>
        <taxon>Eukaryota</taxon>
        <taxon>Metazoa</taxon>
        <taxon>Chordata</taxon>
        <taxon>Craniata</taxon>
        <taxon>Vertebrata</taxon>
        <taxon>Euteleostomi</taxon>
        <taxon>Actinopterygii</taxon>
        <taxon>Neopterygii</taxon>
        <taxon>Teleostei</taxon>
        <taxon>Ostariophysi</taxon>
        <taxon>Cypriniformes</taxon>
        <taxon>Xenocyprididae</taxon>
        <taxon>Xenocypridinae</taxon>
        <taxon>Xenocypridinae incertae sedis</taxon>
        <taxon>Anabarilius</taxon>
    </lineage>
</organism>
<evidence type="ECO:0000313" key="3">
    <source>
        <dbReference type="Proteomes" id="UP000281406"/>
    </source>
</evidence>
<comment type="caution">
    <text evidence="2">The sequence shown here is derived from an EMBL/GenBank/DDBJ whole genome shotgun (WGS) entry which is preliminary data.</text>
</comment>
<protein>
    <submittedName>
        <fullName evidence="2">Uncharacterized protein</fullName>
    </submittedName>
</protein>
<keyword evidence="3" id="KW-1185">Reference proteome</keyword>
<proteinExistence type="predicted"/>
<name>A0A3N0Y2B1_ANAGA</name>
<evidence type="ECO:0000313" key="2">
    <source>
        <dbReference type="EMBL" id="ROL28012.1"/>
    </source>
</evidence>
<dbReference type="EMBL" id="RJVU01053643">
    <property type="protein sequence ID" value="ROL28012.1"/>
    <property type="molecule type" value="Genomic_DNA"/>
</dbReference>
<accession>A0A3N0Y2B1</accession>
<gene>
    <name evidence="2" type="ORF">DPX16_11142</name>
</gene>
<dbReference type="Proteomes" id="UP000281406">
    <property type="component" value="Unassembled WGS sequence"/>
</dbReference>
<dbReference type="AlphaFoldDB" id="A0A3N0Y2B1"/>
<reference evidence="2 3" key="1">
    <citation type="submission" date="2018-10" db="EMBL/GenBank/DDBJ databases">
        <title>Genome assembly for a Yunnan-Guizhou Plateau 3E fish, Anabarilius grahami (Regan), and its evolutionary and genetic applications.</title>
        <authorList>
            <person name="Jiang W."/>
        </authorList>
    </citation>
    <scope>NUCLEOTIDE SEQUENCE [LARGE SCALE GENOMIC DNA]</scope>
    <source>
        <strain evidence="2">AG-KIZ</strain>
        <tissue evidence="2">Muscle</tissue>
    </source>
</reference>
<evidence type="ECO:0000256" key="1">
    <source>
        <dbReference type="SAM" id="MobiDB-lite"/>
    </source>
</evidence>